<feature type="region of interest" description="Disordered" evidence="1">
    <location>
        <begin position="51"/>
        <end position="84"/>
    </location>
</feature>
<feature type="transmembrane region" description="Helical" evidence="2">
    <location>
        <begin position="156"/>
        <end position="177"/>
    </location>
</feature>
<sequence>MGESGGQHHQTNENAALTTSYYEGDSSMQMKSTATTDAAFKLPSGTAMHRRRKSYESHSGAQHGENFETSFSDEDDDSSNNGRIEHRSTVRNDVFLFKIFVLFYQVFRSCGAVIAGTVWSMGRFLYQSVTQVLLLDTWVLTRVTPASPFFQAASKFLRWLLIILGILCASILLYSSYPDREKVHIQSTIHQKTYWDMIWSFSKPGAFFDSVQDGKWPDSASSSGSSAMNEASLKRAMEDLQLAIGELEVRVADRHSSILDK</sequence>
<evidence type="ECO:0000313" key="3">
    <source>
        <dbReference type="Ensembl" id="ENSCSAVP00000003228.1"/>
    </source>
</evidence>
<reference evidence="3" key="3">
    <citation type="submission" date="2025-09" db="UniProtKB">
        <authorList>
            <consortium name="Ensembl"/>
        </authorList>
    </citation>
    <scope>IDENTIFICATION</scope>
</reference>
<evidence type="ECO:0000313" key="4">
    <source>
        <dbReference type="Proteomes" id="UP000007875"/>
    </source>
</evidence>
<reference evidence="4" key="1">
    <citation type="submission" date="2003-08" db="EMBL/GenBank/DDBJ databases">
        <authorList>
            <person name="Birren B."/>
            <person name="Nusbaum C."/>
            <person name="Abebe A."/>
            <person name="Abouelleil A."/>
            <person name="Adekoya E."/>
            <person name="Ait-zahra M."/>
            <person name="Allen N."/>
            <person name="Allen T."/>
            <person name="An P."/>
            <person name="Anderson M."/>
            <person name="Anderson S."/>
            <person name="Arachchi H."/>
            <person name="Armbruster J."/>
            <person name="Bachantsang P."/>
            <person name="Baldwin J."/>
            <person name="Barry A."/>
            <person name="Bayul T."/>
            <person name="Blitshsteyn B."/>
            <person name="Bloom T."/>
            <person name="Blye J."/>
            <person name="Boguslavskiy L."/>
            <person name="Borowsky M."/>
            <person name="Boukhgalter B."/>
            <person name="Brunache A."/>
            <person name="Butler J."/>
            <person name="Calixte N."/>
            <person name="Calvo S."/>
            <person name="Camarata J."/>
            <person name="Campo K."/>
            <person name="Chang J."/>
            <person name="Cheshatsang Y."/>
            <person name="Citroen M."/>
            <person name="Collymore A."/>
            <person name="Considine T."/>
            <person name="Cook A."/>
            <person name="Cooke P."/>
            <person name="Corum B."/>
            <person name="Cuomo C."/>
            <person name="David R."/>
            <person name="Dawoe T."/>
            <person name="Degray S."/>
            <person name="Dodge S."/>
            <person name="Dooley K."/>
            <person name="Dorje P."/>
            <person name="Dorjee K."/>
            <person name="Dorris L."/>
            <person name="Duffey N."/>
            <person name="Dupes A."/>
            <person name="Elkins T."/>
            <person name="Engels R."/>
            <person name="Erickson J."/>
            <person name="Farina A."/>
            <person name="Faro S."/>
            <person name="Ferreira P."/>
            <person name="Fischer H."/>
            <person name="Fitzgerald M."/>
            <person name="Foley K."/>
            <person name="Gage D."/>
            <person name="Galagan J."/>
            <person name="Gearin G."/>
            <person name="Gnerre S."/>
            <person name="Gnirke A."/>
            <person name="Goyette A."/>
            <person name="Graham J."/>
            <person name="Grandbois E."/>
            <person name="Gyaltsen K."/>
            <person name="Hafez N."/>
            <person name="Hagopian D."/>
            <person name="Hagos B."/>
            <person name="Hall J."/>
            <person name="Hatcher B."/>
            <person name="Heller A."/>
            <person name="Higgins H."/>
            <person name="Honan T."/>
            <person name="Horn A."/>
            <person name="Houde N."/>
            <person name="Hughes L."/>
            <person name="Hulme W."/>
            <person name="Husby E."/>
            <person name="Iliev I."/>
            <person name="Jaffe D."/>
            <person name="Jones C."/>
            <person name="Kamal M."/>
            <person name="Kamat A."/>
            <person name="Kamvysselis M."/>
            <person name="Karlsson E."/>
            <person name="Kells C."/>
            <person name="Kieu A."/>
            <person name="Kisner P."/>
            <person name="Kodira C."/>
            <person name="Kulbokas E."/>
            <person name="Labutti K."/>
            <person name="Lama D."/>
            <person name="Landers T."/>
            <person name="Leger J."/>
            <person name="Levine S."/>
            <person name="Lewis D."/>
            <person name="Lewis T."/>
            <person name="Lindblad-toh K."/>
            <person name="Liu X."/>
            <person name="Lokyitsang T."/>
            <person name="Lokyitsang Y."/>
            <person name="Lucien O."/>
            <person name="Lui A."/>
            <person name="Ma L.J."/>
            <person name="Mabbitt R."/>
            <person name="Macdonald J."/>
            <person name="Maclean C."/>
            <person name="Major J."/>
            <person name="Manning J."/>
            <person name="Marabella R."/>
            <person name="Maru K."/>
            <person name="Matthews C."/>
            <person name="Mauceli E."/>
            <person name="Mccarthy M."/>
            <person name="Mcdonough S."/>
            <person name="Mcghee T."/>
            <person name="Meldrim J."/>
            <person name="Meneus L."/>
            <person name="Mesirov J."/>
            <person name="Mihalev A."/>
            <person name="Mihova T."/>
            <person name="Mikkelsen T."/>
            <person name="Mlenga V."/>
            <person name="Moru K."/>
            <person name="Mozes J."/>
            <person name="Mulrain L."/>
            <person name="Munson G."/>
            <person name="Naylor J."/>
            <person name="Newes C."/>
            <person name="Nguyen C."/>
            <person name="Nguyen N."/>
            <person name="Nguyen T."/>
            <person name="Nicol R."/>
            <person name="Nielsen C."/>
            <person name="Nizzari M."/>
            <person name="Norbu C."/>
            <person name="Norbu N."/>
            <person name="O'donnell P."/>
            <person name="Okoawo O."/>
            <person name="O'leary S."/>
            <person name="Omotosho B."/>
            <person name="O'neill K."/>
            <person name="Osman S."/>
            <person name="Parker S."/>
            <person name="Perrin D."/>
            <person name="Phunkhang P."/>
            <person name="Piqani B."/>
            <person name="Purcell S."/>
            <person name="Rachupka T."/>
            <person name="Ramasamy U."/>
            <person name="Rameau R."/>
            <person name="Ray V."/>
            <person name="Raymond C."/>
            <person name="Retta R."/>
            <person name="Richardson S."/>
            <person name="Rise C."/>
            <person name="Rodriguez J."/>
            <person name="Rogers J."/>
            <person name="Rogov P."/>
            <person name="Rutman M."/>
            <person name="Schupbach R."/>
            <person name="Seaman C."/>
            <person name="Settipalli S."/>
            <person name="Sharpe T."/>
            <person name="Sheridan J."/>
            <person name="Sherpa N."/>
            <person name="Shi J."/>
            <person name="Smirnov S."/>
            <person name="Smith C."/>
            <person name="Sougnez C."/>
            <person name="Spencer B."/>
            <person name="Stalker J."/>
            <person name="Stange-thomann N."/>
            <person name="Stavropoulos S."/>
            <person name="Stetson K."/>
            <person name="Stone C."/>
            <person name="Stone S."/>
            <person name="Stubbs M."/>
            <person name="Talamas J."/>
            <person name="Tchuinga P."/>
            <person name="Tenzing P."/>
            <person name="Tesfaye S."/>
            <person name="Theodore J."/>
            <person name="Thoulutsang Y."/>
            <person name="Topham K."/>
            <person name="Towey S."/>
            <person name="Tsamla T."/>
            <person name="Tsomo N."/>
            <person name="Vallee D."/>
            <person name="Vassiliev H."/>
            <person name="Venkataraman V."/>
            <person name="Vinson J."/>
            <person name="Vo A."/>
            <person name="Wade C."/>
            <person name="Wang S."/>
            <person name="Wangchuk T."/>
            <person name="Wangdi T."/>
            <person name="Whittaker C."/>
            <person name="Wilkinson J."/>
            <person name="Wu Y."/>
            <person name="Wyman D."/>
            <person name="Yadav S."/>
            <person name="Yang S."/>
            <person name="Yang X."/>
            <person name="Yeager S."/>
            <person name="Yee E."/>
            <person name="Young G."/>
            <person name="Zainoun J."/>
            <person name="Zembeck L."/>
            <person name="Zimmer A."/>
            <person name="Zody M."/>
            <person name="Lander E."/>
        </authorList>
    </citation>
    <scope>NUCLEOTIDE SEQUENCE [LARGE SCALE GENOMIC DNA]</scope>
</reference>
<reference evidence="3" key="2">
    <citation type="submission" date="2025-08" db="UniProtKB">
        <authorList>
            <consortium name="Ensembl"/>
        </authorList>
    </citation>
    <scope>IDENTIFICATION</scope>
</reference>
<accession>H2YD30</accession>
<feature type="transmembrane region" description="Helical" evidence="2">
    <location>
        <begin position="95"/>
        <end position="118"/>
    </location>
</feature>
<evidence type="ECO:0000256" key="1">
    <source>
        <dbReference type="SAM" id="MobiDB-lite"/>
    </source>
</evidence>
<keyword evidence="2" id="KW-0812">Transmembrane</keyword>
<dbReference type="HOGENOM" id="CLU_1067629_0_0_1"/>
<name>H2YD30_CIOSA</name>
<protein>
    <submittedName>
        <fullName evidence="3">Uncharacterized protein</fullName>
    </submittedName>
</protein>
<keyword evidence="4" id="KW-1185">Reference proteome</keyword>
<keyword evidence="2" id="KW-0472">Membrane</keyword>
<dbReference type="InParanoid" id="H2YD30"/>
<evidence type="ECO:0000256" key="2">
    <source>
        <dbReference type="SAM" id="Phobius"/>
    </source>
</evidence>
<proteinExistence type="predicted"/>
<dbReference type="Proteomes" id="UP000007875">
    <property type="component" value="Unassembled WGS sequence"/>
</dbReference>
<keyword evidence="2" id="KW-1133">Transmembrane helix</keyword>
<dbReference type="Ensembl" id="ENSCSAVT00000003277.1">
    <property type="protein sequence ID" value="ENSCSAVP00000003228.1"/>
    <property type="gene ID" value="ENSCSAVG00000001919.1"/>
</dbReference>
<organism evidence="3 4">
    <name type="scientific">Ciona savignyi</name>
    <name type="common">Pacific transparent sea squirt</name>
    <dbReference type="NCBI Taxonomy" id="51511"/>
    <lineage>
        <taxon>Eukaryota</taxon>
        <taxon>Metazoa</taxon>
        <taxon>Chordata</taxon>
        <taxon>Tunicata</taxon>
        <taxon>Ascidiacea</taxon>
        <taxon>Phlebobranchia</taxon>
        <taxon>Cionidae</taxon>
        <taxon>Ciona</taxon>
    </lineage>
</organism>
<dbReference type="AlphaFoldDB" id="H2YD30"/>